<dbReference type="SUPFAM" id="SSF53335">
    <property type="entry name" value="S-adenosyl-L-methionine-dependent methyltransferases"/>
    <property type="match status" value="1"/>
</dbReference>
<sequence>MEKQGMAVRTFLVTVMMGAAVAAAAIAPAGAQSPLYQGRRGAAVGIAAAVANKDRPAEDVARDKDRKPASLLAFAGLKRGMNVADVMPGRGYFTRLFSNVVGGEGHVWAVVPTGLVAKKPAAADAVKAIAAMPVFSNVSVVIQPLDALSLPRPLDLAWTSQNYHDVYYGAGADAALAFDKSVFAALRPGGAFIVVDHVADPAVGGDVTKLHRIDPAIIRRQVEAAGFHFESESKVLANPNDAHDLPVFDPAIRGHTDQVVLKFRKPAR</sequence>
<name>A0ABQ0PB01_9PROT</name>
<keyword evidence="3" id="KW-1185">Reference proteome</keyword>
<keyword evidence="2" id="KW-0489">Methyltransferase</keyword>
<dbReference type="EMBL" id="BAQP01000306">
    <property type="protein sequence ID" value="GBQ29144.1"/>
    <property type="molecule type" value="Genomic_DNA"/>
</dbReference>
<keyword evidence="1" id="KW-0732">Signal</keyword>
<dbReference type="GO" id="GO:0008168">
    <property type="term" value="F:methyltransferase activity"/>
    <property type="evidence" value="ECO:0007669"/>
    <property type="project" value="UniProtKB-KW"/>
</dbReference>
<feature type="signal peptide" evidence="1">
    <location>
        <begin position="1"/>
        <end position="24"/>
    </location>
</feature>
<evidence type="ECO:0000313" key="3">
    <source>
        <dbReference type="Proteomes" id="UP001060895"/>
    </source>
</evidence>
<feature type="chain" id="PRO_5047440858" evidence="1">
    <location>
        <begin position="25"/>
        <end position="268"/>
    </location>
</feature>
<organism evidence="2 3">
    <name type="scientific">Gluconacetobacter sacchari DSM 12717</name>
    <dbReference type="NCBI Taxonomy" id="1307940"/>
    <lineage>
        <taxon>Bacteria</taxon>
        <taxon>Pseudomonadati</taxon>
        <taxon>Pseudomonadota</taxon>
        <taxon>Alphaproteobacteria</taxon>
        <taxon>Acetobacterales</taxon>
        <taxon>Acetobacteraceae</taxon>
        <taxon>Gluconacetobacter</taxon>
    </lineage>
</organism>
<reference evidence="2" key="1">
    <citation type="submission" date="2013-04" db="EMBL/GenBank/DDBJ databases">
        <title>The genome sequencing project of 58 acetic acid bacteria.</title>
        <authorList>
            <person name="Okamoto-Kainuma A."/>
            <person name="Ishikawa M."/>
            <person name="Umino S."/>
            <person name="Koizumi Y."/>
            <person name="Shiwa Y."/>
            <person name="Yoshikawa H."/>
            <person name="Matsutani M."/>
            <person name="Matsushita K."/>
        </authorList>
    </citation>
    <scope>NUCLEOTIDE SEQUENCE</scope>
    <source>
        <strain evidence="2">DSM 12717</strain>
    </source>
</reference>
<protein>
    <submittedName>
        <fullName evidence="2">Methyltransferase</fullName>
    </submittedName>
</protein>
<dbReference type="Proteomes" id="UP001060895">
    <property type="component" value="Unassembled WGS sequence"/>
</dbReference>
<accession>A0ABQ0PB01</accession>
<comment type="caution">
    <text evidence="2">The sequence shown here is derived from an EMBL/GenBank/DDBJ whole genome shotgun (WGS) entry which is preliminary data.</text>
</comment>
<proteinExistence type="predicted"/>
<evidence type="ECO:0000256" key="1">
    <source>
        <dbReference type="SAM" id="SignalP"/>
    </source>
</evidence>
<dbReference type="GO" id="GO:0032259">
    <property type="term" value="P:methylation"/>
    <property type="evidence" value="ECO:0007669"/>
    <property type="project" value="UniProtKB-KW"/>
</dbReference>
<keyword evidence="2" id="KW-0808">Transferase</keyword>
<dbReference type="InterPro" id="IPR016980">
    <property type="entry name" value="S-AdoMet-dep_MeTrfase_Alr7345"/>
</dbReference>
<gene>
    <name evidence="2" type="ORF">AA12717_3161</name>
</gene>
<evidence type="ECO:0000313" key="2">
    <source>
        <dbReference type="EMBL" id="GBQ29144.1"/>
    </source>
</evidence>
<dbReference type="Gene3D" id="3.40.50.150">
    <property type="entry name" value="Vaccinia Virus protein VP39"/>
    <property type="match status" value="1"/>
</dbReference>
<dbReference type="PIRSF" id="PIRSF031679">
    <property type="entry name" value="Mtase_Alr7345_prd"/>
    <property type="match status" value="1"/>
</dbReference>
<dbReference type="InterPro" id="IPR029063">
    <property type="entry name" value="SAM-dependent_MTases_sf"/>
</dbReference>